<keyword evidence="2" id="KW-0732">Signal</keyword>
<protein>
    <submittedName>
        <fullName evidence="3">RNA-binding protein</fullName>
    </submittedName>
</protein>
<feature type="compositionally biased region" description="Polar residues" evidence="1">
    <location>
        <begin position="140"/>
        <end position="150"/>
    </location>
</feature>
<reference evidence="3 4" key="1">
    <citation type="submission" date="2020-04" db="EMBL/GenBank/DDBJ databases">
        <title>Draft genome of Pyxidicoccus fallax type strain.</title>
        <authorList>
            <person name="Whitworth D.E."/>
        </authorList>
    </citation>
    <scope>NUCLEOTIDE SEQUENCE [LARGE SCALE GENOMIC DNA]</scope>
    <source>
        <strain evidence="3 4">DSM 14698</strain>
    </source>
</reference>
<feature type="chain" id="PRO_5032874034" evidence="2">
    <location>
        <begin position="22"/>
        <end position="213"/>
    </location>
</feature>
<name>A0A848L7M3_9BACT</name>
<comment type="caution">
    <text evidence="3">The sequence shown here is derived from an EMBL/GenBank/DDBJ whole genome shotgun (WGS) entry which is preliminary data.</text>
</comment>
<organism evidence="3 4">
    <name type="scientific">Pyxidicoccus fallax</name>
    <dbReference type="NCBI Taxonomy" id="394095"/>
    <lineage>
        <taxon>Bacteria</taxon>
        <taxon>Pseudomonadati</taxon>
        <taxon>Myxococcota</taxon>
        <taxon>Myxococcia</taxon>
        <taxon>Myxococcales</taxon>
        <taxon>Cystobacterineae</taxon>
        <taxon>Myxococcaceae</taxon>
        <taxon>Pyxidicoccus</taxon>
    </lineage>
</organism>
<dbReference type="AlphaFoldDB" id="A0A848L7M3"/>
<feature type="compositionally biased region" description="Polar residues" evidence="1">
    <location>
        <begin position="203"/>
        <end position="213"/>
    </location>
</feature>
<feature type="region of interest" description="Disordered" evidence="1">
    <location>
        <begin position="108"/>
        <end position="213"/>
    </location>
</feature>
<accession>A0A848L7M3</accession>
<evidence type="ECO:0000256" key="1">
    <source>
        <dbReference type="SAM" id="MobiDB-lite"/>
    </source>
</evidence>
<evidence type="ECO:0000256" key="2">
    <source>
        <dbReference type="SAM" id="SignalP"/>
    </source>
</evidence>
<evidence type="ECO:0000313" key="4">
    <source>
        <dbReference type="Proteomes" id="UP000518300"/>
    </source>
</evidence>
<proteinExistence type="predicted"/>
<evidence type="ECO:0000313" key="3">
    <source>
        <dbReference type="EMBL" id="NMO14990.1"/>
    </source>
</evidence>
<keyword evidence="4" id="KW-1185">Reference proteome</keyword>
<feature type="signal peptide" evidence="2">
    <location>
        <begin position="1"/>
        <end position="21"/>
    </location>
</feature>
<dbReference type="EMBL" id="JABBJJ010000029">
    <property type="protein sequence ID" value="NMO14990.1"/>
    <property type="molecule type" value="Genomic_DNA"/>
</dbReference>
<dbReference type="RefSeq" id="WP_169344282.1">
    <property type="nucleotide sequence ID" value="NZ_JABBJJ010000029.1"/>
</dbReference>
<feature type="region of interest" description="Disordered" evidence="1">
    <location>
        <begin position="19"/>
        <end position="83"/>
    </location>
</feature>
<sequence>MKKLVGVFATIALLGSGAAFAGDDKNKPQQDPSSAQGGAGEAGSTSTQSDPAMGGSGSTQSDPAMGGSGSSMSGQATAGQKELTGKVVKADSKMVYVDHMGAVVPLSVDKSTTFGDPNVKRAKDLQPGMEIRASYEVQETKNVAKSISMSGTGGSGDVMSPDSSINEGQGTGLEEDKGLDTGTGGSGSMDDHGTGGSGDTGTMNPDTSSNPSP</sequence>
<dbReference type="Proteomes" id="UP000518300">
    <property type="component" value="Unassembled WGS sequence"/>
</dbReference>
<gene>
    <name evidence="3" type="ORF">HG543_08995</name>
</gene>